<dbReference type="NCBIfam" id="NF033545">
    <property type="entry name" value="transpos_IS630"/>
    <property type="match status" value="1"/>
</dbReference>
<organism evidence="2">
    <name type="scientific">termite gut metagenome</name>
    <dbReference type="NCBI Taxonomy" id="433724"/>
    <lineage>
        <taxon>unclassified sequences</taxon>
        <taxon>metagenomes</taxon>
        <taxon>organismal metagenomes</taxon>
    </lineage>
</organism>
<feature type="domain" description="Tc1-like transposase DDE" evidence="1">
    <location>
        <begin position="5"/>
        <end position="132"/>
    </location>
</feature>
<evidence type="ECO:0000259" key="1">
    <source>
        <dbReference type="Pfam" id="PF13358"/>
    </source>
</evidence>
<evidence type="ECO:0000313" key="2">
    <source>
        <dbReference type="EMBL" id="KAA6335476.1"/>
    </source>
</evidence>
<dbReference type="InterPro" id="IPR036397">
    <property type="entry name" value="RNaseH_sf"/>
</dbReference>
<dbReference type="EMBL" id="SNRY01000890">
    <property type="protein sequence ID" value="KAA6335476.1"/>
    <property type="molecule type" value="Genomic_DNA"/>
</dbReference>
<name>A0A5J4RN66_9ZZZZ</name>
<sequence length="163" mass="19420">LSNTATVSYKWAVRRQQPQISIPQRGKERKTIFGCVSPLSGELVTQIADKGNTKTFFSLLFKVAEKYKRQKVYMVLDNVRFHHAKRLKPVLERYSHRMELVFLPPYSPDLNPIERVWWLMRKRVTHNRWVKTMGERVDELERWCETISPLQIKTVCNLIENIY</sequence>
<feature type="non-terminal residue" evidence="2">
    <location>
        <position position="1"/>
    </location>
</feature>
<dbReference type="GO" id="GO:0003676">
    <property type="term" value="F:nucleic acid binding"/>
    <property type="evidence" value="ECO:0007669"/>
    <property type="project" value="InterPro"/>
</dbReference>
<protein>
    <recommendedName>
        <fullName evidence="1">Tc1-like transposase DDE domain-containing protein</fullName>
    </recommendedName>
</protein>
<dbReference type="PANTHER" id="PTHR46564:SF1">
    <property type="entry name" value="TRANSPOSASE"/>
    <property type="match status" value="1"/>
</dbReference>
<dbReference type="AlphaFoldDB" id="A0A5J4RN66"/>
<reference evidence="2" key="1">
    <citation type="submission" date="2019-03" db="EMBL/GenBank/DDBJ databases">
        <title>Single cell metagenomics reveals metabolic interactions within the superorganism composed of flagellate Streblomastix strix and complex community of Bacteroidetes bacteria on its surface.</title>
        <authorList>
            <person name="Treitli S.C."/>
            <person name="Kolisko M."/>
            <person name="Husnik F."/>
            <person name="Keeling P."/>
            <person name="Hampl V."/>
        </authorList>
    </citation>
    <scope>NUCLEOTIDE SEQUENCE</scope>
    <source>
        <strain evidence="2">STM</strain>
    </source>
</reference>
<dbReference type="Pfam" id="PF13358">
    <property type="entry name" value="DDE_3"/>
    <property type="match status" value="1"/>
</dbReference>
<dbReference type="Gene3D" id="3.30.420.10">
    <property type="entry name" value="Ribonuclease H-like superfamily/Ribonuclease H"/>
    <property type="match status" value="1"/>
</dbReference>
<proteinExistence type="predicted"/>
<dbReference type="PANTHER" id="PTHR46564">
    <property type="entry name" value="TRANSPOSASE"/>
    <property type="match status" value="1"/>
</dbReference>
<gene>
    <name evidence="2" type="ORF">EZS27_016308</name>
</gene>
<dbReference type="InterPro" id="IPR038717">
    <property type="entry name" value="Tc1-like_DDE_dom"/>
</dbReference>
<dbReference type="InterPro" id="IPR047655">
    <property type="entry name" value="Transpos_IS630-like"/>
</dbReference>
<comment type="caution">
    <text evidence="2">The sequence shown here is derived from an EMBL/GenBank/DDBJ whole genome shotgun (WGS) entry which is preliminary data.</text>
</comment>
<accession>A0A5J4RN66</accession>